<sequence>VESVISVSATFKAEQSIITREMAASASDLNMKSLLEKVRRLEMENKNLKQRASVGEKTSITQKNVTIELPGSFQNVEKKPKQQSLNMGDGVTLIIHSMLSDNLNKITLWCEIRSTVEIDTTIIQSPNTSSTYNSYDYDDYGNKQVDKTFVDFLRVSEKSVVGTKHSVNITQRGYNDSSLTIGVTMIRMAQTDDLPCDNTTVTVLIQNQKLLVDVPYVSKWSQFLQGYFASDMKEKASGIYPINDCSLADFREMLDVIYPSSKPIDEMNVERMLDLADRFIMPMLTRKCEVFLSMNTSHSITEIRMIQIADRFNLTRTRTIVLERLGSTNLLRSKILKANGYKDLSHEMKREIDARYVQLDVIEREGNQNRGY</sequence>
<organism evidence="3 4">
    <name type="scientific">Pristionchus mayeri</name>
    <dbReference type="NCBI Taxonomy" id="1317129"/>
    <lineage>
        <taxon>Eukaryota</taxon>
        <taxon>Metazoa</taxon>
        <taxon>Ecdysozoa</taxon>
        <taxon>Nematoda</taxon>
        <taxon>Chromadorea</taxon>
        <taxon>Rhabditida</taxon>
        <taxon>Rhabditina</taxon>
        <taxon>Diplogasteromorpha</taxon>
        <taxon>Diplogasteroidea</taxon>
        <taxon>Neodiplogasteridae</taxon>
        <taxon>Pristionchus</taxon>
    </lineage>
</organism>
<dbReference type="CDD" id="cd18186">
    <property type="entry name" value="BTB_POZ_ZBTB_KLHL-like"/>
    <property type="match status" value="1"/>
</dbReference>
<evidence type="ECO:0000256" key="1">
    <source>
        <dbReference type="SAM" id="Coils"/>
    </source>
</evidence>
<dbReference type="Pfam" id="PF00651">
    <property type="entry name" value="BTB"/>
    <property type="match status" value="1"/>
</dbReference>
<dbReference type="AlphaFoldDB" id="A0AAN5DC89"/>
<dbReference type="InterPro" id="IPR011333">
    <property type="entry name" value="SKP1/BTB/POZ_sf"/>
</dbReference>
<dbReference type="Proteomes" id="UP001328107">
    <property type="component" value="Unassembled WGS sequence"/>
</dbReference>
<dbReference type="SUPFAM" id="SSF54695">
    <property type="entry name" value="POZ domain"/>
    <property type="match status" value="1"/>
</dbReference>
<protein>
    <recommendedName>
        <fullName evidence="2">BTB domain-containing protein</fullName>
    </recommendedName>
</protein>
<dbReference type="InterPro" id="IPR000210">
    <property type="entry name" value="BTB/POZ_dom"/>
</dbReference>
<keyword evidence="4" id="KW-1185">Reference proteome</keyword>
<dbReference type="Gene3D" id="3.30.710.10">
    <property type="entry name" value="Potassium Channel Kv1.1, Chain A"/>
    <property type="match status" value="1"/>
</dbReference>
<evidence type="ECO:0000313" key="4">
    <source>
        <dbReference type="Proteomes" id="UP001328107"/>
    </source>
</evidence>
<proteinExistence type="predicted"/>
<gene>
    <name evidence="3" type="ORF">PMAYCL1PPCAC_30683</name>
</gene>
<reference evidence="4" key="1">
    <citation type="submission" date="2022-10" db="EMBL/GenBank/DDBJ databases">
        <title>Genome assembly of Pristionchus species.</title>
        <authorList>
            <person name="Yoshida K."/>
            <person name="Sommer R.J."/>
        </authorList>
    </citation>
    <scope>NUCLEOTIDE SEQUENCE [LARGE SCALE GENOMIC DNA]</scope>
    <source>
        <strain evidence="4">RS5460</strain>
    </source>
</reference>
<dbReference type="PANTHER" id="PTHR22744">
    <property type="entry name" value="HELIX LOOP HELIX PROTEIN 21-RELATED"/>
    <property type="match status" value="1"/>
</dbReference>
<feature type="domain" description="BTB" evidence="2">
    <location>
        <begin position="199"/>
        <end position="266"/>
    </location>
</feature>
<dbReference type="SMART" id="SM00225">
    <property type="entry name" value="BTB"/>
    <property type="match status" value="1"/>
</dbReference>
<dbReference type="EMBL" id="BTRK01000006">
    <property type="protein sequence ID" value="GMR60488.1"/>
    <property type="molecule type" value="Genomic_DNA"/>
</dbReference>
<keyword evidence="1" id="KW-0175">Coiled coil</keyword>
<dbReference type="PROSITE" id="PS50097">
    <property type="entry name" value="BTB"/>
    <property type="match status" value="1"/>
</dbReference>
<evidence type="ECO:0000259" key="2">
    <source>
        <dbReference type="PROSITE" id="PS50097"/>
    </source>
</evidence>
<name>A0AAN5DC89_9BILA</name>
<dbReference type="PANTHER" id="PTHR22744:SF14">
    <property type="entry name" value="BTB DOMAIN-CONTAINING PROTEIN-RELATED"/>
    <property type="match status" value="1"/>
</dbReference>
<accession>A0AAN5DC89</accession>
<comment type="caution">
    <text evidence="3">The sequence shown here is derived from an EMBL/GenBank/DDBJ whole genome shotgun (WGS) entry which is preliminary data.</text>
</comment>
<evidence type="ECO:0000313" key="3">
    <source>
        <dbReference type="EMBL" id="GMR60488.1"/>
    </source>
</evidence>
<feature type="coiled-coil region" evidence="1">
    <location>
        <begin position="31"/>
        <end position="58"/>
    </location>
</feature>
<feature type="non-terminal residue" evidence="3">
    <location>
        <position position="1"/>
    </location>
</feature>